<evidence type="ECO:0000256" key="1">
    <source>
        <dbReference type="SAM" id="MobiDB-lite"/>
    </source>
</evidence>
<name>A0AAE1H219_9NEOP</name>
<feature type="compositionally biased region" description="Polar residues" evidence="1">
    <location>
        <begin position="246"/>
        <end position="258"/>
    </location>
</feature>
<keyword evidence="3" id="KW-1185">Reference proteome</keyword>
<comment type="caution">
    <text evidence="2">The sequence shown here is derived from an EMBL/GenBank/DDBJ whole genome shotgun (WGS) entry which is preliminary data.</text>
</comment>
<evidence type="ECO:0000313" key="2">
    <source>
        <dbReference type="EMBL" id="KAK3913495.1"/>
    </source>
</evidence>
<dbReference type="Proteomes" id="UP001219518">
    <property type="component" value="Unassembled WGS sequence"/>
</dbReference>
<feature type="region of interest" description="Disordered" evidence="1">
    <location>
        <begin position="92"/>
        <end position="123"/>
    </location>
</feature>
<reference evidence="2" key="2">
    <citation type="journal article" date="2023" name="BMC Genomics">
        <title>Pest status, molecular evolution, and epigenetic factors derived from the genome assembly of Frankliniella fusca, a thysanopteran phytovirus vector.</title>
        <authorList>
            <person name="Catto M.A."/>
            <person name="Labadie P.E."/>
            <person name="Jacobson A.L."/>
            <person name="Kennedy G.G."/>
            <person name="Srinivasan R."/>
            <person name="Hunt B.G."/>
        </authorList>
    </citation>
    <scope>NUCLEOTIDE SEQUENCE</scope>
    <source>
        <strain evidence="2">PL_HMW_Pooled</strain>
    </source>
</reference>
<evidence type="ECO:0000313" key="3">
    <source>
        <dbReference type="Proteomes" id="UP001219518"/>
    </source>
</evidence>
<organism evidence="2 3">
    <name type="scientific">Frankliniella fusca</name>
    <dbReference type="NCBI Taxonomy" id="407009"/>
    <lineage>
        <taxon>Eukaryota</taxon>
        <taxon>Metazoa</taxon>
        <taxon>Ecdysozoa</taxon>
        <taxon>Arthropoda</taxon>
        <taxon>Hexapoda</taxon>
        <taxon>Insecta</taxon>
        <taxon>Pterygota</taxon>
        <taxon>Neoptera</taxon>
        <taxon>Paraneoptera</taxon>
        <taxon>Thysanoptera</taxon>
        <taxon>Terebrantia</taxon>
        <taxon>Thripoidea</taxon>
        <taxon>Thripidae</taxon>
        <taxon>Frankliniella</taxon>
    </lineage>
</organism>
<feature type="region of interest" description="Disordered" evidence="1">
    <location>
        <begin position="237"/>
        <end position="258"/>
    </location>
</feature>
<dbReference type="EMBL" id="JAHWGI010000323">
    <property type="protein sequence ID" value="KAK3913495.1"/>
    <property type="molecule type" value="Genomic_DNA"/>
</dbReference>
<sequence length="1280" mass="144748">MEELLKSWNLEELVPRLYELGIADTESLLLLNEAEHGNFLFQNNELGLKLKLFRRIQNHNQASNPPVVLAVGSESECVNVSVDLSAYEDSLHNSSASPSSSKRSVSPSPDAFNYNPASKKPRSTLKVGRRALENLDIISVLTEDSENGTALLEYFKCHKTFSKRHRDILAATVITAARKISDYLKNEDFELLSKKIEEAFPGELASIYYLAPFSEGQSQTISKAKLPTRYRNVLKKERELAGGGSSRPSTSRQRQNFSNPYDNVTAVVITSDIREAYLWLENNLVLDDWPLLKAKWRLSAPLRLRNLFNDKSDSPIFNYIQKWPCLKHPSGYTLLELDFDVIYPDKEVSLFAKWDVFVSKILALASKGLHDSVAKDCLALAKNVTHPGSKGVLALNILPALCPPTSKIKGAKAAEQRRLLVSNSRAGLMLHVTDTANISRGLRERRESLIAEDKKSQPFLVFVGPKLSNIKEYYVDVSGILYRVNSVVKAVDSPLCAGILFDDLKKFKDHLTRKYAGDIGGAPLLEPFVIDNVVPDVPDQPQQEFENDVDNEPVYFDTFAKAVYDSGLMFSAKLYNKDTIPRSAVQEIISFTQDFMSGFASLLKRKVLNTFSQIDEIDEAILQEVDDLKAMFSILESPFDELDTEAKRINCLIDAKAYVPPEKYFIDSRPAPIQRRGVMYMEIVPAYGQFVKLRATLKLFLEMPTVFDKIMEYTANLMAEHEVISNFVQGELWANISAPFQAEGKVVLPLFGYTDEYETNNGLGSHAGDDKTNAVYFKIPCIPREFQSVLRYIFVAALFYANDRKAYGNRKVMEVVLQELKYLETEGILLNLPDGTIRVYFALALLLGDNLGLNGNCGFVECFVANHSCRVCKIHRDELHFQVEDNGNLLRNRANYEADVALGNVNQTGIKEACIFNELMSFHVTENKTGDLLHEFEEGVCGYALPLILHWLIDIRQYLTYDTFIERVAAFQYGPHESGNKPSLTKLSADKFTASKFNLSGSESLCLTRYLGEMIGHLIPAEEPVWEYYLALRDLADILYSPSFVPGAEILLRNKVTEHNELFVATFNEHLRPVHNLLQHYWRYIRSVGPLVHTSTSRYESKNREGKITAYSTESRVNIIVTIMIKAQLKLAYQLLSKNIFALQFVGGARTNLPARIVPHVDYFSEMLHIGANETVSCLKHVEYAGTVYYINSVVVYDVTDIAPKFGKIASIFIHGNSQLNFVLQDFDTLEFNVHYHAYVVEENMNILCRHPAQLLSYQPLWLRYGARDGEKFISTRHAF</sequence>
<proteinExistence type="predicted"/>
<accession>A0AAE1H219</accession>
<feature type="compositionally biased region" description="Low complexity" evidence="1">
    <location>
        <begin position="92"/>
        <end position="109"/>
    </location>
</feature>
<dbReference type="AlphaFoldDB" id="A0AAE1H219"/>
<gene>
    <name evidence="2" type="ORF">KUF71_004812</name>
</gene>
<reference evidence="2" key="1">
    <citation type="submission" date="2021-07" db="EMBL/GenBank/DDBJ databases">
        <authorList>
            <person name="Catto M.A."/>
            <person name="Jacobson A."/>
            <person name="Kennedy G."/>
            <person name="Labadie P."/>
            <person name="Hunt B.G."/>
            <person name="Srinivasan R."/>
        </authorList>
    </citation>
    <scope>NUCLEOTIDE SEQUENCE</scope>
    <source>
        <strain evidence="2">PL_HMW_Pooled</strain>
        <tissue evidence="2">Head</tissue>
    </source>
</reference>
<protein>
    <submittedName>
        <fullName evidence="2">Spore wall protein 3</fullName>
    </submittedName>
</protein>